<evidence type="ECO:0000313" key="10">
    <source>
        <dbReference type="Proteomes" id="UP000280008"/>
    </source>
</evidence>
<dbReference type="RefSeq" id="WP_121368400.1">
    <property type="nucleotide sequence ID" value="NZ_RBKS01000001.1"/>
</dbReference>
<feature type="transmembrane region" description="Helical" evidence="7">
    <location>
        <begin position="135"/>
        <end position="153"/>
    </location>
</feature>
<accession>A0A495IC24</accession>
<dbReference type="Pfam" id="PF02397">
    <property type="entry name" value="Bac_transf"/>
    <property type="match status" value="1"/>
</dbReference>
<evidence type="ECO:0000256" key="6">
    <source>
        <dbReference type="ARBA" id="ARBA00023136"/>
    </source>
</evidence>
<gene>
    <name evidence="9" type="ORF">C8E83_0640</name>
</gene>
<keyword evidence="10" id="KW-1185">Reference proteome</keyword>
<dbReference type="InterPro" id="IPR003362">
    <property type="entry name" value="Bact_transf"/>
</dbReference>
<evidence type="ECO:0000256" key="4">
    <source>
        <dbReference type="ARBA" id="ARBA00022692"/>
    </source>
</evidence>
<dbReference type="PANTHER" id="PTHR30576">
    <property type="entry name" value="COLANIC BIOSYNTHESIS UDP-GLUCOSE LIPID CARRIER TRANSFERASE"/>
    <property type="match status" value="1"/>
</dbReference>
<reference evidence="9 10" key="1">
    <citation type="submission" date="2018-10" db="EMBL/GenBank/DDBJ databases">
        <title>Sequencing the genomes of 1000 actinobacteria strains.</title>
        <authorList>
            <person name="Klenk H.-P."/>
        </authorList>
    </citation>
    <scope>NUCLEOTIDE SEQUENCE [LARGE SCALE GENOMIC DNA]</scope>
    <source>
        <strain evidence="9 10">DSM 17894</strain>
    </source>
</reference>
<dbReference type="InterPro" id="IPR017475">
    <property type="entry name" value="EPS_sugar_tfrase"/>
</dbReference>
<keyword evidence="3 9" id="KW-0808">Transferase</keyword>
<dbReference type="Proteomes" id="UP000280008">
    <property type="component" value="Unassembled WGS sequence"/>
</dbReference>
<evidence type="ECO:0000256" key="5">
    <source>
        <dbReference type="ARBA" id="ARBA00022989"/>
    </source>
</evidence>
<comment type="subcellular location">
    <subcellularLocation>
        <location evidence="1">Membrane</location>
        <topology evidence="1">Multi-pass membrane protein</topology>
    </subcellularLocation>
</comment>
<evidence type="ECO:0000256" key="7">
    <source>
        <dbReference type="SAM" id="Phobius"/>
    </source>
</evidence>
<keyword evidence="5 7" id="KW-1133">Transmembrane helix</keyword>
<keyword evidence="6 7" id="KW-0472">Membrane</keyword>
<feature type="domain" description="Bacterial sugar transferase" evidence="8">
    <location>
        <begin position="296"/>
        <end position="484"/>
    </location>
</feature>
<proteinExistence type="inferred from homology"/>
<dbReference type="AlphaFoldDB" id="A0A495IC24"/>
<comment type="similarity">
    <text evidence="2">Belongs to the bacterial sugar transferase family.</text>
</comment>
<protein>
    <submittedName>
        <fullName evidence="9">Undecaprenyl-phosphate galactose phosphotransferase WbaP/exopolysaccharide biosynthesis polyprenyl glycosylphosphotransferase</fullName>
    </submittedName>
</protein>
<dbReference type="PANTHER" id="PTHR30576:SF10">
    <property type="entry name" value="SLL5057 PROTEIN"/>
    <property type="match status" value="1"/>
</dbReference>
<evidence type="ECO:0000256" key="2">
    <source>
        <dbReference type="ARBA" id="ARBA00006464"/>
    </source>
</evidence>
<evidence type="ECO:0000313" key="9">
    <source>
        <dbReference type="EMBL" id="RKR73547.1"/>
    </source>
</evidence>
<feature type="transmembrane region" description="Helical" evidence="7">
    <location>
        <begin position="111"/>
        <end position="129"/>
    </location>
</feature>
<sequence>MSNALYEVPPQQRAVEGTQAVTAGFPLPSAAGSRGWIANYRTRVIVTDVAMIGIATGTPLVILKLWDEQHARVPFLAVACLVWVVALAVFDSRGSRALGTGTFEYKRVVDASLTALGAVALLAFVFGTTVRPQDVFPSLPLGLVLLLIGRWGWRQWLRSKRAQGLYLNKAVLVGSTTTIAHAKNQLDRHPDSGYAVVDVIVPDLGESAEEGDLLDRLVDSLTRHDGDTVMLTSSDAMTPQRIRGLAWDLERHDYRLVVTPSLTDVAESRIQTQPVAGLPLIHILSPTYTGPQRIAKRFFDIVGSGLLLIALSPIMGTVALLVATTSRGPVLYLQERVGRGNRPFSIFKFRSMQIDADARLADLLAQQGTSDTPLFKIQKDPRLTSVGATLRRFSVDELPQLFNVLRGDMSLVGPRPQRPAEVALYDSAAHRRLKVRPGMTGLWQVSGRSRLSWEEALRLDLYYIENWTLMVDVIIMWRTFRAVVGSDGAY</sequence>
<organism evidence="9 10">
    <name type="scientific">Frondihabitans australicus</name>
    <dbReference type="NCBI Taxonomy" id="386892"/>
    <lineage>
        <taxon>Bacteria</taxon>
        <taxon>Bacillati</taxon>
        <taxon>Actinomycetota</taxon>
        <taxon>Actinomycetes</taxon>
        <taxon>Micrococcales</taxon>
        <taxon>Microbacteriaceae</taxon>
        <taxon>Frondihabitans</taxon>
    </lineage>
</organism>
<dbReference type="NCBIfam" id="TIGR03025">
    <property type="entry name" value="EPS_sugtrans"/>
    <property type="match status" value="1"/>
</dbReference>
<dbReference type="OrthoDB" id="9808602at2"/>
<evidence type="ECO:0000256" key="3">
    <source>
        <dbReference type="ARBA" id="ARBA00022679"/>
    </source>
</evidence>
<dbReference type="GO" id="GO:0016780">
    <property type="term" value="F:phosphotransferase activity, for other substituted phosphate groups"/>
    <property type="evidence" value="ECO:0007669"/>
    <property type="project" value="TreeGrafter"/>
</dbReference>
<dbReference type="GO" id="GO:0016020">
    <property type="term" value="C:membrane"/>
    <property type="evidence" value="ECO:0007669"/>
    <property type="project" value="UniProtKB-SubCell"/>
</dbReference>
<feature type="transmembrane region" description="Helical" evidence="7">
    <location>
        <begin position="301"/>
        <end position="323"/>
    </location>
</feature>
<evidence type="ECO:0000256" key="1">
    <source>
        <dbReference type="ARBA" id="ARBA00004141"/>
    </source>
</evidence>
<feature type="transmembrane region" description="Helical" evidence="7">
    <location>
        <begin position="72"/>
        <end position="90"/>
    </location>
</feature>
<dbReference type="EMBL" id="RBKS01000001">
    <property type="protein sequence ID" value="RKR73547.1"/>
    <property type="molecule type" value="Genomic_DNA"/>
</dbReference>
<name>A0A495IC24_9MICO</name>
<feature type="transmembrane region" description="Helical" evidence="7">
    <location>
        <begin position="44"/>
        <end position="66"/>
    </location>
</feature>
<keyword evidence="4 7" id="KW-0812">Transmembrane</keyword>
<evidence type="ECO:0000259" key="8">
    <source>
        <dbReference type="Pfam" id="PF02397"/>
    </source>
</evidence>
<comment type="caution">
    <text evidence="9">The sequence shown here is derived from an EMBL/GenBank/DDBJ whole genome shotgun (WGS) entry which is preliminary data.</text>
</comment>